<evidence type="ECO:0000313" key="1">
    <source>
        <dbReference type="EMBL" id="OIN55841.1"/>
    </source>
</evidence>
<organism evidence="1 2">
    <name type="scientific">Arsenicibacter rosenii</name>
    <dbReference type="NCBI Taxonomy" id="1750698"/>
    <lineage>
        <taxon>Bacteria</taxon>
        <taxon>Pseudomonadati</taxon>
        <taxon>Bacteroidota</taxon>
        <taxon>Cytophagia</taxon>
        <taxon>Cytophagales</taxon>
        <taxon>Spirosomataceae</taxon>
        <taxon>Arsenicibacter</taxon>
    </lineage>
</organism>
<dbReference type="OrthoDB" id="930027at2"/>
<evidence type="ECO:0000313" key="2">
    <source>
        <dbReference type="Proteomes" id="UP000181790"/>
    </source>
</evidence>
<comment type="caution">
    <text evidence="1">The sequence shown here is derived from an EMBL/GenBank/DDBJ whole genome shotgun (WGS) entry which is preliminary data.</text>
</comment>
<sequence length="284" mass="31968">MDTRTIPQNALVAGISALASHLTNAEPETTFLHLLTYKSPSVEVLQKLMLNSLTAEYALRVTSLVNDGEYLEQSAAWTFPQVYYSMFFSARAFLLTTGQDEANEETVRTLIGTGVARGYYPEAIGFYACGPFGNYKINRLPFAQYDTESQAPTNENIWQFDIGRLLWSTRGRQYQAMRTRMGFPQGNLSPEANKEVSKNMGYTTFMDIITRLGRSAADTLDLTGTSVAEFHRNLLVIVNFVNWVHEAHICRAIGKDAFLKIIDGLPYHLQNEYLQTRFTSILSA</sequence>
<proteinExistence type="predicted"/>
<dbReference type="Proteomes" id="UP000181790">
    <property type="component" value="Unassembled WGS sequence"/>
</dbReference>
<dbReference type="RefSeq" id="WP_071506488.1">
    <property type="nucleotide sequence ID" value="NZ_MORL01000033.1"/>
</dbReference>
<dbReference type="EMBL" id="MORL01000033">
    <property type="protein sequence ID" value="OIN55841.1"/>
    <property type="molecule type" value="Genomic_DNA"/>
</dbReference>
<keyword evidence="2" id="KW-1185">Reference proteome</keyword>
<name>A0A1S2VAU8_9BACT</name>
<protein>
    <submittedName>
        <fullName evidence="1">Uncharacterized protein</fullName>
    </submittedName>
</protein>
<reference evidence="1 2" key="1">
    <citation type="submission" date="2016-10" db="EMBL/GenBank/DDBJ databases">
        <title>Arsenicibacter rosenii gen. nov., sp. nov., an efficient arsenic-methylating bacterium isolated from an arsenic-contaminated paddy soil.</title>
        <authorList>
            <person name="Huang K."/>
        </authorList>
    </citation>
    <scope>NUCLEOTIDE SEQUENCE [LARGE SCALE GENOMIC DNA]</scope>
    <source>
        <strain evidence="1 2">SM-1</strain>
    </source>
</reference>
<accession>A0A1S2VAU8</accession>
<gene>
    <name evidence="1" type="ORF">BLX24_27685</name>
</gene>
<dbReference type="AlphaFoldDB" id="A0A1S2VAU8"/>